<sequence length="127" mass="13287">ERPAVSPPPQGADRLPHHQRGGGRPAHPAARPPLLGDEIPPAQAVEARRRAALLPARGYRPAAPHCRPALHPGLHHQGRAAAAARGRARRGGAAAAGACRGSAREPPQHHRGAGGHRRGVARPRRPI</sequence>
<gene>
    <name evidence="2" type="ORF">AVDCRST_MAG27-1262</name>
</gene>
<name>A0A6J4H2U2_9PROT</name>
<reference evidence="2" key="1">
    <citation type="submission" date="2020-02" db="EMBL/GenBank/DDBJ databases">
        <authorList>
            <person name="Meier V. D."/>
        </authorList>
    </citation>
    <scope>NUCLEOTIDE SEQUENCE</scope>
    <source>
        <strain evidence="2">AVDCRST_MAG27</strain>
    </source>
</reference>
<feature type="compositionally biased region" description="Basic residues" evidence="1">
    <location>
        <begin position="109"/>
        <end position="127"/>
    </location>
</feature>
<evidence type="ECO:0000313" key="2">
    <source>
        <dbReference type="EMBL" id="CAA9211778.1"/>
    </source>
</evidence>
<dbReference type="AlphaFoldDB" id="A0A6J4H2U2"/>
<dbReference type="EMBL" id="CADCTD010000001">
    <property type="protein sequence ID" value="CAA9211778.1"/>
    <property type="molecule type" value="Genomic_DNA"/>
</dbReference>
<organism evidence="2">
    <name type="scientific">uncultured Craurococcus sp</name>
    <dbReference type="NCBI Taxonomy" id="1135998"/>
    <lineage>
        <taxon>Bacteria</taxon>
        <taxon>Pseudomonadati</taxon>
        <taxon>Pseudomonadota</taxon>
        <taxon>Alphaproteobacteria</taxon>
        <taxon>Acetobacterales</taxon>
        <taxon>Acetobacteraceae</taxon>
        <taxon>Craurococcus</taxon>
        <taxon>environmental samples</taxon>
    </lineage>
</organism>
<proteinExistence type="predicted"/>
<feature type="non-terminal residue" evidence="2">
    <location>
        <position position="127"/>
    </location>
</feature>
<feature type="compositionally biased region" description="Pro residues" evidence="1">
    <location>
        <begin position="1"/>
        <end position="10"/>
    </location>
</feature>
<feature type="region of interest" description="Disordered" evidence="1">
    <location>
        <begin position="64"/>
        <end position="127"/>
    </location>
</feature>
<evidence type="ECO:0000256" key="1">
    <source>
        <dbReference type="SAM" id="MobiDB-lite"/>
    </source>
</evidence>
<feature type="compositionally biased region" description="Low complexity" evidence="1">
    <location>
        <begin position="79"/>
        <end position="101"/>
    </location>
</feature>
<feature type="non-terminal residue" evidence="2">
    <location>
        <position position="1"/>
    </location>
</feature>
<accession>A0A6J4H2U2</accession>
<protein>
    <submittedName>
        <fullName evidence="2">Transcriptional regulator PA2737, MerR family</fullName>
    </submittedName>
</protein>
<feature type="region of interest" description="Disordered" evidence="1">
    <location>
        <begin position="1"/>
        <end position="43"/>
    </location>
</feature>